<dbReference type="GO" id="GO:0005975">
    <property type="term" value="P:carbohydrate metabolic process"/>
    <property type="evidence" value="ECO:0007669"/>
    <property type="project" value="InterPro"/>
</dbReference>
<dbReference type="RefSeq" id="WP_013560847.1">
    <property type="nucleotide sequence ID" value="NC_014960.1"/>
</dbReference>
<evidence type="ECO:0000313" key="2">
    <source>
        <dbReference type="EMBL" id="BAJ64492.1"/>
    </source>
</evidence>
<reference evidence="2 3" key="1">
    <citation type="submission" date="2010-12" db="EMBL/GenBank/DDBJ databases">
        <title>Whole genome sequence of Anaerolinea thermophila UNI-1.</title>
        <authorList>
            <person name="Narita-Yamada S."/>
            <person name="Kishi E."/>
            <person name="Watanabe Y."/>
            <person name="Takasaki K."/>
            <person name="Ankai A."/>
            <person name="Oguchi A."/>
            <person name="Fukui S."/>
            <person name="Takahashi M."/>
            <person name="Yashiro I."/>
            <person name="Hosoyama A."/>
            <person name="Sekiguchi Y."/>
            <person name="Hanada S."/>
            <person name="Fujita N."/>
        </authorList>
    </citation>
    <scope>NUCLEOTIDE SEQUENCE [LARGE SCALE GENOMIC DNA]</scope>
    <source>
        <strain evidence="3">DSM 14523 / JCM 11388 / NBRC 100420 / UNI-1</strain>
    </source>
</reference>
<evidence type="ECO:0008006" key="4">
    <source>
        <dbReference type="Google" id="ProtNLM"/>
    </source>
</evidence>
<dbReference type="Proteomes" id="UP000008922">
    <property type="component" value="Chromosome"/>
</dbReference>
<dbReference type="GO" id="GO:0016832">
    <property type="term" value="F:aldehyde-lyase activity"/>
    <property type="evidence" value="ECO:0007669"/>
    <property type="project" value="InterPro"/>
</dbReference>
<comment type="cofactor">
    <cofactor evidence="1">
        <name>Zn(2+)</name>
        <dbReference type="ChEBI" id="CHEBI:29105"/>
    </cofactor>
</comment>
<dbReference type="AlphaFoldDB" id="E8MZE4"/>
<evidence type="ECO:0000313" key="3">
    <source>
        <dbReference type="Proteomes" id="UP000008922"/>
    </source>
</evidence>
<dbReference type="SUPFAM" id="SSF51569">
    <property type="entry name" value="Aldolase"/>
    <property type="match status" value="1"/>
</dbReference>
<keyword evidence="3" id="KW-1185">Reference proteome</keyword>
<proteinExistence type="predicted"/>
<sequence length="469" mass="51789">MSLLPLGLLSMVEDSLAWDGLTVQVRSEPRLRATIHRLVEVSSLEKGERAAWARFLVRGASQSLGILPASIDGLYRARARGDVPATWTTPAFNLRVLPFEAARAVFRAARKLDAGAFIFEIARVELDWTGQSLAEYATAVLAAAIAEGYRGAVFLQGDHFQASAKRARWEEKTALEALIREAVLAGFFNLDLDASTLVDLSHDRVLDQQFDNAILTASLVAFARSFQPEGISFSLGGEIGEVGGHVTTEEELHAFMHLFRRGLHALAGDLAGLSKVSIHTGSAHGGIVLPDGSFAPVNIAFDAIQRLGEVARQSYGMGGVVQHGASTLPLEYFPAFVRYGTLEVHLATAFMNTFFEHLPEEYLKAVQAWLDARYQHERRAEQSDAQFYAGVRMHALAPFKETFLRLPEEIRQAVMQDWETQFVDLMERLGCAGTRALVERWVNPRPVPFYLEDYWLEASKPAGESDLSG</sequence>
<name>E8MZE4_ANATU</name>
<organism evidence="2 3">
    <name type="scientific">Anaerolinea thermophila (strain DSM 14523 / JCM 11388 / NBRC 100420 / UNI-1)</name>
    <dbReference type="NCBI Taxonomy" id="926569"/>
    <lineage>
        <taxon>Bacteria</taxon>
        <taxon>Bacillati</taxon>
        <taxon>Chloroflexota</taxon>
        <taxon>Anaerolineae</taxon>
        <taxon>Anaerolineales</taxon>
        <taxon>Anaerolineaceae</taxon>
        <taxon>Anaerolinea</taxon>
    </lineage>
</organism>
<dbReference type="GO" id="GO:0008270">
    <property type="term" value="F:zinc ion binding"/>
    <property type="evidence" value="ECO:0007669"/>
    <property type="project" value="InterPro"/>
</dbReference>
<dbReference type="Gene3D" id="3.20.20.70">
    <property type="entry name" value="Aldolase class I"/>
    <property type="match status" value="1"/>
</dbReference>
<dbReference type="KEGG" id="atm:ANT_24660"/>
<dbReference type="Pfam" id="PF01116">
    <property type="entry name" value="F_bP_aldolase"/>
    <property type="match status" value="1"/>
</dbReference>
<dbReference type="HOGENOM" id="CLU_612405_0_0_0"/>
<accession>E8MZE4</accession>
<protein>
    <recommendedName>
        <fullName evidence="4">Aldolase</fullName>
    </recommendedName>
</protein>
<dbReference type="eggNOG" id="COG0191">
    <property type="taxonomic scope" value="Bacteria"/>
</dbReference>
<dbReference type="STRING" id="926569.ANT_24660"/>
<dbReference type="InterPro" id="IPR013785">
    <property type="entry name" value="Aldolase_TIM"/>
</dbReference>
<dbReference type="EMBL" id="AP012029">
    <property type="protein sequence ID" value="BAJ64492.1"/>
    <property type="molecule type" value="Genomic_DNA"/>
</dbReference>
<dbReference type="OrthoDB" id="9803995at2"/>
<dbReference type="InParanoid" id="E8MZE4"/>
<evidence type="ECO:0000256" key="1">
    <source>
        <dbReference type="ARBA" id="ARBA00001947"/>
    </source>
</evidence>
<gene>
    <name evidence="2" type="ordered locus">ANT_24660</name>
</gene>
<dbReference type="InterPro" id="IPR000771">
    <property type="entry name" value="FBA_II"/>
</dbReference>